<dbReference type="PROSITE" id="PS51257">
    <property type="entry name" value="PROKAR_LIPOPROTEIN"/>
    <property type="match status" value="1"/>
</dbReference>
<evidence type="ECO:0000313" key="1">
    <source>
        <dbReference type="EMBL" id="WXA91286.1"/>
    </source>
</evidence>
<dbReference type="Proteomes" id="UP001379533">
    <property type="component" value="Chromosome"/>
</dbReference>
<reference evidence="1 2" key="1">
    <citation type="submission" date="2021-12" db="EMBL/GenBank/DDBJ databases">
        <title>Discovery of the Pendulisporaceae a myxobacterial family with distinct sporulation behavior and unique specialized metabolism.</title>
        <authorList>
            <person name="Garcia R."/>
            <person name="Popoff A."/>
            <person name="Bader C.D."/>
            <person name="Loehr J."/>
            <person name="Walesch S."/>
            <person name="Walt C."/>
            <person name="Boldt J."/>
            <person name="Bunk B."/>
            <person name="Haeckl F.J.F.P.J."/>
            <person name="Gunesch A.P."/>
            <person name="Birkelbach J."/>
            <person name="Nuebel U."/>
            <person name="Pietschmann T."/>
            <person name="Bach T."/>
            <person name="Mueller R."/>
        </authorList>
    </citation>
    <scope>NUCLEOTIDE SEQUENCE [LARGE SCALE GENOMIC DNA]</scope>
    <source>
        <strain evidence="1 2">MSr12523</strain>
    </source>
</reference>
<sequence length="528" mass="58232">MVRTACALSFAVVVGAIAGCRESPRAQAVAETAPNGTPYVPPQCYTKTKDESGRVHNPCFTCHADSAPPNYVADGSLQLAYEFGPASRANPWTNLFVDRTAAVAAISDESITDYVRENNYRNKVYDLAFHFDDEGFDRAADGRYTGWRAYAYYPLPGSFWPTNGSFGDALIRLPEAFRQNREGRFDRGIYALNLAILEALIARRDVPISPADERVLERDLDGDGVLGEARVVRYRWRPGGGGMSWVGRAAVLQVEGKARLAAGLFPEGTEIAHSLRYLDVDNGRVRMAPRMKELRYMVKRRWVTYGEFEQQAAAEAAEKTQSPNKTRAMVADGEHGIGNGAGWRMQGFIEDASGALRPQTLEEHAFCIGCHSGLGVTDDSVISFGRKLPASSFQGGWFHPTQRGLDGLPEPTRADGRGEYTTYLEWNGAGDELRANDEVLSRFFDAKGQLEPTMAARASADVSVLLLPSPERALRLDKAYRIIVREQSFARGRDATVTPAIHVHRELPEGDPPTGIVEARLDRRRTAK</sequence>
<dbReference type="RefSeq" id="WP_394841905.1">
    <property type="nucleotide sequence ID" value="NZ_CP089982.1"/>
</dbReference>
<accession>A0ABZ2JXW7</accession>
<organism evidence="1 2">
    <name type="scientific">Pendulispora brunnea</name>
    <dbReference type="NCBI Taxonomy" id="2905690"/>
    <lineage>
        <taxon>Bacteria</taxon>
        <taxon>Pseudomonadati</taxon>
        <taxon>Myxococcota</taxon>
        <taxon>Myxococcia</taxon>
        <taxon>Myxococcales</taxon>
        <taxon>Sorangiineae</taxon>
        <taxon>Pendulisporaceae</taxon>
        <taxon>Pendulispora</taxon>
    </lineage>
</organism>
<evidence type="ECO:0000313" key="2">
    <source>
        <dbReference type="Proteomes" id="UP001379533"/>
    </source>
</evidence>
<evidence type="ECO:0008006" key="3">
    <source>
        <dbReference type="Google" id="ProtNLM"/>
    </source>
</evidence>
<gene>
    <name evidence="1" type="ORF">LZC95_33120</name>
</gene>
<name>A0ABZ2JXW7_9BACT</name>
<protein>
    <recommendedName>
        <fullName evidence="3">Lipoprotein</fullName>
    </recommendedName>
</protein>
<keyword evidence="2" id="KW-1185">Reference proteome</keyword>
<dbReference type="EMBL" id="CP089982">
    <property type="protein sequence ID" value="WXA91286.1"/>
    <property type="molecule type" value="Genomic_DNA"/>
</dbReference>
<proteinExistence type="predicted"/>